<feature type="compositionally biased region" description="Basic and acidic residues" evidence="2">
    <location>
        <begin position="367"/>
        <end position="378"/>
    </location>
</feature>
<comment type="caution">
    <text evidence="3">The sequence shown here is derived from an EMBL/GenBank/DDBJ whole genome shotgun (WGS) entry which is preliminary data.</text>
</comment>
<dbReference type="EMBL" id="WJBH02000009">
    <property type="protein sequence ID" value="KAI9553010.1"/>
    <property type="molecule type" value="Genomic_DNA"/>
</dbReference>
<sequence length="526" mass="61262">MDFSFILFVLQEFFYLTWMRRLLTATGCVFWGCYATTSATGEKTQTPPVPKDDLSPEITAEELVTQNPPYCESEAEICENIMTFEDAEDDMALEQPEDVMTVVEPYEETIIPVNFEFQTKNEDFVKTNTIIGNVTDLLPEPEKEPEIKTETELKMESETGLKEDIPLRPAKRVTFATKTEEIPPTPSKTTRFRDRLIDFLLKIGFVEMEDDEIVQVTMDDYQVEMMVNHKCFDSIISQDQWRKLGEPELKPMTEDDWTTFKPTGKYKNRVTREEIGGYFYSIVKLLDKVMILPIYVYKKDIIMPNLLGRRLYYDLHLHGENAPFIHTTRKNVTTHRPTTKCDDKTAVTMNAFTTLLRILIQKSKEKDQERRDKYESRMSELIGKESQNTEMTEEADATSFETKPKISSKDPNYAKTKKTIMKLQDIYIKDHKRSFKTLREAEEKVIAIKIQLASASLESEQIVLIEAIQQREEALDTVMEEERREFTEKMEGLAEARKFFLKPSKKTKFKKFVKGIRSFFGLKAKN</sequence>
<evidence type="ECO:0000256" key="1">
    <source>
        <dbReference type="SAM" id="Coils"/>
    </source>
</evidence>
<keyword evidence="1" id="KW-0175">Coiled coil</keyword>
<evidence type="ECO:0000256" key="2">
    <source>
        <dbReference type="SAM" id="MobiDB-lite"/>
    </source>
</evidence>
<organism evidence="3 4">
    <name type="scientific">Daphnia sinensis</name>
    <dbReference type="NCBI Taxonomy" id="1820382"/>
    <lineage>
        <taxon>Eukaryota</taxon>
        <taxon>Metazoa</taxon>
        <taxon>Ecdysozoa</taxon>
        <taxon>Arthropoda</taxon>
        <taxon>Crustacea</taxon>
        <taxon>Branchiopoda</taxon>
        <taxon>Diplostraca</taxon>
        <taxon>Cladocera</taxon>
        <taxon>Anomopoda</taxon>
        <taxon>Daphniidae</taxon>
        <taxon>Daphnia</taxon>
        <taxon>Daphnia similis group</taxon>
    </lineage>
</organism>
<evidence type="ECO:0000313" key="4">
    <source>
        <dbReference type="Proteomes" id="UP000820818"/>
    </source>
</evidence>
<name>A0AAD5L0D1_9CRUS</name>
<protein>
    <submittedName>
        <fullName evidence="3">Uncharacterized protein</fullName>
    </submittedName>
</protein>
<evidence type="ECO:0000313" key="3">
    <source>
        <dbReference type="EMBL" id="KAI9553010.1"/>
    </source>
</evidence>
<gene>
    <name evidence="3" type="ORF">GHT06_020897</name>
</gene>
<feature type="region of interest" description="Disordered" evidence="2">
    <location>
        <begin position="367"/>
        <end position="411"/>
    </location>
</feature>
<accession>A0AAD5L0D1</accession>
<dbReference type="AlphaFoldDB" id="A0AAD5L0D1"/>
<keyword evidence="4" id="KW-1185">Reference proteome</keyword>
<feature type="coiled-coil region" evidence="1">
    <location>
        <begin position="438"/>
        <end position="485"/>
    </location>
</feature>
<proteinExistence type="predicted"/>
<dbReference type="Proteomes" id="UP000820818">
    <property type="component" value="Linkage Group LG9"/>
</dbReference>
<reference evidence="3 4" key="1">
    <citation type="submission" date="2022-05" db="EMBL/GenBank/DDBJ databases">
        <title>A multi-omics perspective on studying reproductive biology in Daphnia sinensis.</title>
        <authorList>
            <person name="Jia J."/>
        </authorList>
    </citation>
    <scope>NUCLEOTIDE SEQUENCE [LARGE SCALE GENOMIC DNA]</scope>
    <source>
        <strain evidence="3 4">WSL</strain>
    </source>
</reference>